<protein>
    <submittedName>
        <fullName evidence="3">OstA-like protein</fullName>
    </submittedName>
</protein>
<sequence length="242" mass="26264">MKHTGKEWGMIIGIVALISTSVLSIQAAPVPVSVTADQMEFNGQAQTITAAGHVVVSRGTTKITGQQARYHIQRDVAELTGYPVLTQPGLLIQAKKVGVYQQQHVVADGGVYIKQKDKEIKGNKVDYLISREYGIITGNAFLQAQGYQLHADKIEAWLGAVKAIGTGRVRIYSATDRLHASGNQAVYTQTPGKDDGVLVLTGNVSATQRKSMFRGEAVQVRRRDESIRTFSRSTIVISPSQS</sequence>
<dbReference type="GO" id="GO:0009279">
    <property type="term" value="C:cell outer membrane"/>
    <property type="evidence" value="ECO:0007669"/>
    <property type="project" value="TreeGrafter"/>
</dbReference>
<gene>
    <name evidence="3" type="ORF">HMPREF3182_00217</name>
</gene>
<feature type="domain" description="Organic solvent tolerance-like N-terminal" evidence="2">
    <location>
        <begin position="34"/>
        <end position="155"/>
    </location>
</feature>
<dbReference type="Proteomes" id="UP000070160">
    <property type="component" value="Unassembled WGS sequence"/>
</dbReference>
<evidence type="ECO:0000256" key="1">
    <source>
        <dbReference type="ARBA" id="ARBA00022729"/>
    </source>
</evidence>
<accession>A0A134CL99</accession>
<dbReference type="Pfam" id="PF03968">
    <property type="entry name" value="LptD_N"/>
    <property type="match status" value="1"/>
</dbReference>
<dbReference type="PANTHER" id="PTHR36504:SF1">
    <property type="entry name" value="LIPOPOLYSACCHARIDE EXPORT SYSTEM PROTEIN LPTA"/>
    <property type="match status" value="1"/>
</dbReference>
<reference evidence="4" key="1">
    <citation type="submission" date="2016-01" db="EMBL/GenBank/DDBJ databases">
        <authorList>
            <person name="Mitreva M."/>
            <person name="Pepin K.H."/>
            <person name="Mihindukulasuriya K.A."/>
            <person name="Fulton R."/>
            <person name="Fronick C."/>
            <person name="O'Laughlin M."/>
            <person name="Miner T."/>
            <person name="Herter B."/>
            <person name="Rosa B.A."/>
            <person name="Cordes M."/>
            <person name="Tomlinson C."/>
            <person name="Wollam A."/>
            <person name="Palsikar V.B."/>
            <person name="Mardis E.R."/>
            <person name="Wilson R.K."/>
        </authorList>
    </citation>
    <scope>NUCLEOTIDE SEQUENCE [LARGE SCALE GENOMIC DNA]</scope>
    <source>
        <strain evidence="4">KA00182</strain>
    </source>
</reference>
<dbReference type="RefSeq" id="WP_062484975.1">
    <property type="nucleotide sequence ID" value="NZ_KQ960927.1"/>
</dbReference>
<dbReference type="GO" id="GO:0015920">
    <property type="term" value="P:lipopolysaccharide transport"/>
    <property type="evidence" value="ECO:0007669"/>
    <property type="project" value="TreeGrafter"/>
</dbReference>
<dbReference type="InterPro" id="IPR052037">
    <property type="entry name" value="LPS_export_LptA"/>
</dbReference>
<evidence type="ECO:0000313" key="4">
    <source>
        <dbReference type="Proteomes" id="UP000070160"/>
    </source>
</evidence>
<keyword evidence="1" id="KW-0732">Signal</keyword>
<dbReference type="GO" id="GO:0017089">
    <property type="term" value="F:glycolipid transfer activity"/>
    <property type="evidence" value="ECO:0007669"/>
    <property type="project" value="TreeGrafter"/>
</dbReference>
<dbReference type="EMBL" id="LSDT01000004">
    <property type="protein sequence ID" value="KXB92986.1"/>
    <property type="molecule type" value="Genomic_DNA"/>
</dbReference>
<dbReference type="PATRIC" id="fig|1588748.3.peg.211"/>
<dbReference type="Gene3D" id="2.60.450.10">
    <property type="entry name" value="Lipopolysaccharide (LPS) transport protein A like domain"/>
    <property type="match status" value="2"/>
</dbReference>
<name>A0A134CL99_9FIRM</name>
<comment type="caution">
    <text evidence="3">The sequence shown here is derived from an EMBL/GenBank/DDBJ whole genome shotgun (WGS) entry which is preliminary data.</text>
</comment>
<evidence type="ECO:0000259" key="2">
    <source>
        <dbReference type="Pfam" id="PF03968"/>
    </source>
</evidence>
<dbReference type="AlphaFoldDB" id="A0A134CL99"/>
<proteinExistence type="predicted"/>
<dbReference type="PANTHER" id="PTHR36504">
    <property type="entry name" value="LIPOPOLYSACCHARIDE EXPORT SYSTEM PROTEIN LPTA"/>
    <property type="match status" value="1"/>
</dbReference>
<dbReference type="GO" id="GO:0030288">
    <property type="term" value="C:outer membrane-bounded periplasmic space"/>
    <property type="evidence" value="ECO:0007669"/>
    <property type="project" value="TreeGrafter"/>
</dbReference>
<dbReference type="STRING" id="1588748.HMPREF3182_00217"/>
<dbReference type="InterPro" id="IPR005653">
    <property type="entry name" value="OstA-like_N"/>
</dbReference>
<keyword evidence="4" id="KW-1185">Reference proteome</keyword>
<organism evidence="3 4">
    <name type="scientific">Megasphaera hutchinsoni</name>
    <dbReference type="NCBI Taxonomy" id="1588748"/>
    <lineage>
        <taxon>Bacteria</taxon>
        <taxon>Bacillati</taxon>
        <taxon>Bacillota</taxon>
        <taxon>Negativicutes</taxon>
        <taxon>Veillonellales</taxon>
        <taxon>Veillonellaceae</taxon>
        <taxon>Megasphaera</taxon>
    </lineage>
</organism>
<evidence type="ECO:0000313" key="3">
    <source>
        <dbReference type="EMBL" id="KXB92986.1"/>
    </source>
</evidence>